<dbReference type="AlphaFoldDB" id="A0A0K2VBY9"/>
<protein>
    <submittedName>
        <fullName evidence="1">Uncharacterized protein</fullName>
    </submittedName>
</protein>
<accession>A0A0K2VBY9</accession>
<evidence type="ECO:0000313" key="1">
    <source>
        <dbReference type="EMBL" id="CDW48053.1"/>
    </source>
</evidence>
<proteinExistence type="predicted"/>
<sequence>MNVMSIFPEFPDALSESEKLDPIKIIINIRTITTILSFSFLQKKSKAGIWDELKR</sequence>
<name>A0A0K2VBY9_LEPSM</name>
<reference evidence="1" key="1">
    <citation type="submission" date="2014-05" db="EMBL/GenBank/DDBJ databases">
        <authorList>
            <person name="Chronopoulou M."/>
        </authorList>
    </citation>
    <scope>NUCLEOTIDE SEQUENCE</scope>
    <source>
        <tissue evidence="1">Whole organism</tissue>
    </source>
</reference>
<dbReference type="EMBL" id="HACA01030692">
    <property type="protein sequence ID" value="CDW48053.1"/>
    <property type="molecule type" value="Transcribed_RNA"/>
</dbReference>
<organism evidence="1">
    <name type="scientific">Lepeophtheirus salmonis</name>
    <name type="common">Salmon louse</name>
    <name type="synonym">Caligus salmonis</name>
    <dbReference type="NCBI Taxonomy" id="72036"/>
    <lineage>
        <taxon>Eukaryota</taxon>
        <taxon>Metazoa</taxon>
        <taxon>Ecdysozoa</taxon>
        <taxon>Arthropoda</taxon>
        <taxon>Crustacea</taxon>
        <taxon>Multicrustacea</taxon>
        <taxon>Hexanauplia</taxon>
        <taxon>Copepoda</taxon>
        <taxon>Siphonostomatoida</taxon>
        <taxon>Caligidae</taxon>
        <taxon>Lepeophtheirus</taxon>
    </lineage>
</organism>